<protein>
    <submittedName>
        <fullName evidence="2">Uncharacterized protein</fullName>
    </submittedName>
</protein>
<gene>
    <name evidence="2" type="ORF">RO3G_05976</name>
</gene>
<dbReference type="Proteomes" id="UP000009138">
    <property type="component" value="Unassembled WGS sequence"/>
</dbReference>
<evidence type="ECO:0000313" key="3">
    <source>
        <dbReference type="Proteomes" id="UP000009138"/>
    </source>
</evidence>
<evidence type="ECO:0000256" key="1">
    <source>
        <dbReference type="SAM" id="Coils"/>
    </source>
</evidence>
<organism evidence="2 3">
    <name type="scientific">Rhizopus delemar (strain RA 99-880 / ATCC MYA-4621 / FGSC 9543 / NRRL 43880)</name>
    <name type="common">Mucormycosis agent</name>
    <name type="synonym">Rhizopus arrhizus var. delemar</name>
    <dbReference type="NCBI Taxonomy" id="246409"/>
    <lineage>
        <taxon>Eukaryota</taxon>
        <taxon>Fungi</taxon>
        <taxon>Fungi incertae sedis</taxon>
        <taxon>Mucoromycota</taxon>
        <taxon>Mucoromycotina</taxon>
        <taxon>Mucoromycetes</taxon>
        <taxon>Mucorales</taxon>
        <taxon>Mucorineae</taxon>
        <taxon>Rhizopodaceae</taxon>
        <taxon>Rhizopus</taxon>
    </lineage>
</organism>
<feature type="coiled-coil region" evidence="1">
    <location>
        <begin position="51"/>
        <end position="78"/>
    </location>
</feature>
<accession>I1BYJ1</accession>
<evidence type="ECO:0000313" key="2">
    <source>
        <dbReference type="EMBL" id="EIE81271.1"/>
    </source>
</evidence>
<dbReference type="GeneID" id="93612947"/>
<sequence length="87" mass="10181">MTRRGSVAFLYFSNHVMISVFYNTYDSTGLNIDGLVCTLLEDEYITKKARLNELDGRIKEIMEERQSILVEIEDFEKKKRLAKEIIS</sequence>
<reference evidence="2 3" key="1">
    <citation type="journal article" date="2009" name="PLoS Genet.">
        <title>Genomic analysis of the basal lineage fungus Rhizopus oryzae reveals a whole-genome duplication.</title>
        <authorList>
            <person name="Ma L.-J."/>
            <person name="Ibrahim A.S."/>
            <person name="Skory C."/>
            <person name="Grabherr M.G."/>
            <person name="Burger G."/>
            <person name="Butler M."/>
            <person name="Elias M."/>
            <person name="Idnurm A."/>
            <person name="Lang B.F."/>
            <person name="Sone T."/>
            <person name="Abe A."/>
            <person name="Calvo S.E."/>
            <person name="Corrochano L.M."/>
            <person name="Engels R."/>
            <person name="Fu J."/>
            <person name="Hansberg W."/>
            <person name="Kim J.-M."/>
            <person name="Kodira C.D."/>
            <person name="Koehrsen M.J."/>
            <person name="Liu B."/>
            <person name="Miranda-Saavedra D."/>
            <person name="O'Leary S."/>
            <person name="Ortiz-Castellanos L."/>
            <person name="Poulter R."/>
            <person name="Rodriguez-Romero J."/>
            <person name="Ruiz-Herrera J."/>
            <person name="Shen Y.-Q."/>
            <person name="Zeng Q."/>
            <person name="Galagan J."/>
            <person name="Birren B.W."/>
            <person name="Cuomo C.A."/>
            <person name="Wickes B.L."/>
        </authorList>
    </citation>
    <scope>NUCLEOTIDE SEQUENCE [LARGE SCALE GENOMIC DNA]</scope>
    <source>
        <strain evidence="3">RA 99-880 / ATCC MYA-4621 / FGSC 9543 / NRRL 43880</strain>
    </source>
</reference>
<dbReference type="InParanoid" id="I1BYJ1"/>
<dbReference type="AlphaFoldDB" id="I1BYJ1"/>
<dbReference type="OrthoDB" id="2284257at2759"/>
<keyword evidence="1" id="KW-0175">Coiled coil</keyword>
<dbReference type="EMBL" id="CH476735">
    <property type="protein sequence ID" value="EIE81271.1"/>
    <property type="molecule type" value="Genomic_DNA"/>
</dbReference>
<dbReference type="VEuPathDB" id="FungiDB:RO3G_05976"/>
<keyword evidence="3" id="KW-1185">Reference proteome</keyword>
<proteinExistence type="predicted"/>
<dbReference type="RefSeq" id="XP_067516667.1">
    <property type="nucleotide sequence ID" value="XM_067660566.1"/>
</dbReference>
<name>I1BYJ1_RHIO9</name>